<evidence type="ECO:0000259" key="1">
    <source>
        <dbReference type="Pfam" id="PF18678"/>
    </source>
</evidence>
<dbReference type="Pfam" id="PF18678">
    <property type="entry name" value="AOC_like"/>
    <property type="match status" value="1"/>
</dbReference>
<proteinExistence type="predicted"/>
<organism evidence="2">
    <name type="scientific">freshwater metagenome</name>
    <dbReference type="NCBI Taxonomy" id="449393"/>
    <lineage>
        <taxon>unclassified sequences</taxon>
        <taxon>metagenomes</taxon>
        <taxon>ecological metagenomes</taxon>
    </lineage>
</organism>
<gene>
    <name evidence="2" type="ORF">UFOPK3957_01316</name>
</gene>
<name>A0A6J7P0A4_9ZZZZ</name>
<sequence length="174" mass="17756">MSVMTSRTNILVGLCGVVLAMTVPSAIAAPAHAAPGSQGSSAQRLVFIGKDAKLGINDNGAPGSSAGDVRTLALTMTTASGTVVGTADVVQTLTDEGAVDRAVKTLVISLPKGTISGMGLTTFNDFISPTSRPNDRIEQIAIVGGTGKYRGASGVIDIEILPNFNSRWRISLDG</sequence>
<protein>
    <submittedName>
        <fullName evidence="2">Unannotated protein</fullName>
    </submittedName>
</protein>
<dbReference type="InterPro" id="IPR044859">
    <property type="entry name" value="Allene_oxi_cyc_Dirigent"/>
</dbReference>
<dbReference type="EMBL" id="CAFBOM010000235">
    <property type="protein sequence ID" value="CAB4996503.1"/>
    <property type="molecule type" value="Genomic_DNA"/>
</dbReference>
<accession>A0A6J7P0A4</accession>
<evidence type="ECO:0000313" key="2">
    <source>
        <dbReference type="EMBL" id="CAB4996503.1"/>
    </source>
</evidence>
<dbReference type="InterPro" id="IPR041013">
    <property type="entry name" value="AOC-like"/>
</dbReference>
<reference evidence="2" key="1">
    <citation type="submission" date="2020-05" db="EMBL/GenBank/DDBJ databases">
        <authorList>
            <person name="Chiriac C."/>
            <person name="Salcher M."/>
            <person name="Ghai R."/>
            <person name="Kavagutti S V."/>
        </authorList>
    </citation>
    <scope>NUCLEOTIDE SEQUENCE</scope>
</reference>
<dbReference type="GO" id="GO:0017000">
    <property type="term" value="P:antibiotic biosynthetic process"/>
    <property type="evidence" value="ECO:0007669"/>
    <property type="project" value="InterPro"/>
</dbReference>
<dbReference type="GO" id="GO:0016853">
    <property type="term" value="F:isomerase activity"/>
    <property type="evidence" value="ECO:0007669"/>
    <property type="project" value="InterPro"/>
</dbReference>
<dbReference type="Gene3D" id="2.40.480.10">
    <property type="entry name" value="Allene oxide cyclase-like"/>
    <property type="match status" value="1"/>
</dbReference>
<feature type="domain" description="Allene oxide cyclase barrel-like" evidence="1">
    <location>
        <begin position="57"/>
        <end position="158"/>
    </location>
</feature>
<dbReference type="AlphaFoldDB" id="A0A6J7P0A4"/>